<dbReference type="GO" id="GO:0050998">
    <property type="term" value="F:nitric-oxide synthase binding"/>
    <property type="evidence" value="ECO:0007669"/>
    <property type="project" value="TreeGrafter"/>
</dbReference>
<dbReference type="InterPro" id="IPR006020">
    <property type="entry name" value="PTB/PI_dom"/>
</dbReference>
<name>A0AAD9K8P0_RIDPI</name>
<feature type="compositionally biased region" description="Polar residues" evidence="2">
    <location>
        <begin position="501"/>
        <end position="518"/>
    </location>
</feature>
<comment type="caution">
    <text evidence="4">The sequence shown here is derived from an EMBL/GenBank/DDBJ whole genome shotgun (WGS) entry which is preliminary data.</text>
</comment>
<dbReference type="SUPFAM" id="SSF50729">
    <property type="entry name" value="PH domain-like"/>
    <property type="match status" value="1"/>
</dbReference>
<evidence type="ECO:0000259" key="3">
    <source>
        <dbReference type="PROSITE" id="PS01179"/>
    </source>
</evidence>
<dbReference type="Gene3D" id="2.30.29.30">
    <property type="entry name" value="Pleckstrin-homology domain (PH domain)/Phosphotyrosine-binding domain (PTB)"/>
    <property type="match status" value="1"/>
</dbReference>
<feature type="region of interest" description="Disordered" evidence="2">
    <location>
        <begin position="487"/>
        <end position="554"/>
    </location>
</feature>
<feature type="region of interest" description="Disordered" evidence="2">
    <location>
        <begin position="118"/>
        <end position="160"/>
    </location>
</feature>
<dbReference type="EMBL" id="JAODUO010001319">
    <property type="protein sequence ID" value="KAK2166475.1"/>
    <property type="molecule type" value="Genomic_DNA"/>
</dbReference>
<accession>A0AAD9K8P0</accession>
<keyword evidence="5" id="KW-1185">Reference proteome</keyword>
<dbReference type="Pfam" id="PF00640">
    <property type="entry name" value="PID"/>
    <property type="match status" value="1"/>
</dbReference>
<dbReference type="PANTHER" id="PTHR11232:SF17">
    <property type="entry name" value="CAPON-LIKE PROTEIN"/>
    <property type="match status" value="1"/>
</dbReference>
<dbReference type="PROSITE" id="PS01179">
    <property type="entry name" value="PID"/>
    <property type="match status" value="1"/>
</dbReference>
<evidence type="ECO:0000313" key="5">
    <source>
        <dbReference type="Proteomes" id="UP001209878"/>
    </source>
</evidence>
<feature type="coiled-coil region" evidence="1">
    <location>
        <begin position="201"/>
        <end position="238"/>
    </location>
</feature>
<evidence type="ECO:0000313" key="4">
    <source>
        <dbReference type="EMBL" id="KAK2166475.1"/>
    </source>
</evidence>
<sequence>MLPHLQYEFRAKAVKKKKVKMTVSIDGLGIQLQKRPKNVSATWGEDPLLLMSHPVHRIFYVSHDSQDLKIFSFIARDGATSVFRCNVFKAYKKTEALRIVRTIGQVFDVCHKLTQQVAAPHNEGSDAGSERSVTSDKTDKTGMTKELKKAKVTASPLSGDTADTGMLGQQAVCVTSVNGQVDDVSLNGVSVSVRHQTQLLRQQLQQQCDETRAAVAQVELLKEQLRAETAARMEAQSQTHELLEHNRCLLLHIASLVAKLEQTDSTGATQVDMTCTDSARVEWAQRVCPLPKMTTPQCGATPNLYLHGCPPCGQSGEMTESPDSGHKEMSSDSLSCTQGEWLLPCPLRMCDSACPYGHPGRVDSVHNMGSGVAQNSTSRGHCMPPTPSVLSVDLTNHKVTRCSHETQTDDSILRGREGEVLPLIPPPKVSLSNPLCLSSKITRNCNTKPAVSRDIACPAKTNSLPITKPPSRNLFLQVQSLYKDICKRKTPREPRHPRKNAATSKSSPNTEADQQGIDNSEADHCHKKSPQNASCSTLSFETKHSPQTTSAQNNALIGAVGDLGEQVRGANKSCSEDTAPLLPVTLDTMTLDEFASLP</sequence>
<dbReference type="InterPro" id="IPR051133">
    <property type="entry name" value="Adapter_Engulfment-Domain"/>
</dbReference>
<protein>
    <recommendedName>
        <fullName evidence="3">PID domain-containing protein</fullName>
    </recommendedName>
</protein>
<evidence type="ECO:0000256" key="2">
    <source>
        <dbReference type="SAM" id="MobiDB-lite"/>
    </source>
</evidence>
<reference evidence="4" key="1">
    <citation type="journal article" date="2023" name="Mol. Biol. Evol.">
        <title>Third-Generation Sequencing Reveals the Adaptive Role of the Epigenome in Three Deep-Sea Polychaetes.</title>
        <authorList>
            <person name="Perez M."/>
            <person name="Aroh O."/>
            <person name="Sun Y."/>
            <person name="Lan Y."/>
            <person name="Juniper S.K."/>
            <person name="Young C.R."/>
            <person name="Angers B."/>
            <person name="Qian P.Y."/>
        </authorList>
    </citation>
    <scope>NUCLEOTIDE SEQUENCE</scope>
    <source>
        <strain evidence="4">R07B-5</strain>
    </source>
</reference>
<feature type="compositionally biased region" description="Basic and acidic residues" evidence="2">
    <location>
        <begin position="133"/>
        <end position="149"/>
    </location>
</feature>
<organism evidence="4 5">
    <name type="scientific">Ridgeia piscesae</name>
    <name type="common">Tubeworm</name>
    <dbReference type="NCBI Taxonomy" id="27915"/>
    <lineage>
        <taxon>Eukaryota</taxon>
        <taxon>Metazoa</taxon>
        <taxon>Spiralia</taxon>
        <taxon>Lophotrochozoa</taxon>
        <taxon>Annelida</taxon>
        <taxon>Polychaeta</taxon>
        <taxon>Sedentaria</taxon>
        <taxon>Canalipalpata</taxon>
        <taxon>Sabellida</taxon>
        <taxon>Siboglinidae</taxon>
        <taxon>Ridgeia</taxon>
    </lineage>
</organism>
<evidence type="ECO:0000256" key="1">
    <source>
        <dbReference type="SAM" id="Coils"/>
    </source>
</evidence>
<dbReference type="Proteomes" id="UP001209878">
    <property type="component" value="Unassembled WGS sequence"/>
</dbReference>
<feature type="domain" description="PID" evidence="3">
    <location>
        <begin position="49"/>
        <end position="112"/>
    </location>
</feature>
<dbReference type="AlphaFoldDB" id="A0AAD9K8P0"/>
<dbReference type="SMART" id="SM00462">
    <property type="entry name" value="PTB"/>
    <property type="match status" value="1"/>
</dbReference>
<gene>
    <name evidence="4" type="ORF">NP493_1319g01022</name>
</gene>
<keyword evidence="1" id="KW-0175">Coiled coil</keyword>
<dbReference type="PANTHER" id="PTHR11232">
    <property type="entry name" value="PHOSPHOTYROSINE INTERACTION DOMAIN-CONTAINING FAMILY MEMBER"/>
    <property type="match status" value="1"/>
</dbReference>
<feature type="compositionally biased region" description="Polar residues" evidence="2">
    <location>
        <begin position="530"/>
        <end position="554"/>
    </location>
</feature>
<dbReference type="InterPro" id="IPR011993">
    <property type="entry name" value="PH-like_dom_sf"/>
</dbReference>
<proteinExistence type="predicted"/>